<comment type="similarity">
    <text evidence="4">Belongs to the class I-like SAM-binding methyltransferase superfamily.</text>
</comment>
<keyword evidence="6" id="KW-1185">Reference proteome</keyword>
<sequence length="306" mass="34961">MASITDAVQTDKWGKDTERQLNAGDLESWRKQMYLDTIPWEHDRFRELLEKYSKIPRDEVTAEIFKIRDKAWEIAKYPCIGHFTYVRLLEFDGTSSGMQRAIERLKAPGSQDTFLELGGFMCQTIRQLAFEGVDSARLYGTDLHAEFIELGYQQFRDRETLKATFVAGDMLIPEADYASSEMAQAFNGKISIMHAANFFHLFSWESQLVICERIVRFFRGGFNAESPALLFGVQVGSLKPGEIRVGSFNVFLHDETTFQSLWDEIGRKTGTAWKVSMHAITTAPPKPNAYNEDARTMRYVISQVAC</sequence>
<dbReference type="PANTHER" id="PTHR35897:SF1">
    <property type="entry name" value="METHYLTRANSFERASE AUSD"/>
    <property type="match status" value="1"/>
</dbReference>
<keyword evidence="3" id="KW-0949">S-adenosyl-L-methionine</keyword>
<dbReference type="OrthoDB" id="2094832at2759"/>
<evidence type="ECO:0000313" key="5">
    <source>
        <dbReference type="EMBL" id="TRX98101.1"/>
    </source>
</evidence>
<dbReference type="Proteomes" id="UP000319160">
    <property type="component" value="Unassembled WGS sequence"/>
</dbReference>
<comment type="pathway">
    <text evidence="1">Secondary metabolite biosynthesis.</text>
</comment>
<evidence type="ECO:0000256" key="3">
    <source>
        <dbReference type="ARBA" id="ARBA00022691"/>
    </source>
</evidence>
<evidence type="ECO:0000256" key="1">
    <source>
        <dbReference type="ARBA" id="ARBA00005179"/>
    </source>
</evidence>
<dbReference type="GO" id="GO:0016740">
    <property type="term" value="F:transferase activity"/>
    <property type="evidence" value="ECO:0007669"/>
    <property type="project" value="UniProtKB-KW"/>
</dbReference>
<dbReference type="InterPro" id="IPR029063">
    <property type="entry name" value="SAM-dependent_MTases_sf"/>
</dbReference>
<keyword evidence="2" id="KW-0808">Transferase</keyword>
<dbReference type="EMBL" id="VFLP01000003">
    <property type="protein sequence ID" value="TRX98101.1"/>
    <property type="molecule type" value="Genomic_DNA"/>
</dbReference>
<gene>
    <name evidence="5" type="ORF">FHL15_000746</name>
</gene>
<evidence type="ECO:0000256" key="4">
    <source>
        <dbReference type="ARBA" id="ARBA00038314"/>
    </source>
</evidence>
<organism evidence="5 6">
    <name type="scientific">Xylaria flabelliformis</name>
    <dbReference type="NCBI Taxonomy" id="2512241"/>
    <lineage>
        <taxon>Eukaryota</taxon>
        <taxon>Fungi</taxon>
        <taxon>Dikarya</taxon>
        <taxon>Ascomycota</taxon>
        <taxon>Pezizomycotina</taxon>
        <taxon>Sordariomycetes</taxon>
        <taxon>Xylariomycetidae</taxon>
        <taxon>Xylariales</taxon>
        <taxon>Xylariaceae</taxon>
        <taxon>Xylaria</taxon>
    </lineage>
</organism>
<comment type="caution">
    <text evidence="5">The sequence shown here is derived from an EMBL/GenBank/DDBJ whole genome shotgun (WGS) entry which is preliminary data.</text>
</comment>
<evidence type="ECO:0000313" key="6">
    <source>
        <dbReference type="Proteomes" id="UP000319160"/>
    </source>
</evidence>
<dbReference type="SUPFAM" id="SSF53335">
    <property type="entry name" value="S-adenosyl-L-methionine-dependent methyltransferases"/>
    <property type="match status" value="1"/>
</dbReference>
<evidence type="ECO:0000256" key="2">
    <source>
        <dbReference type="ARBA" id="ARBA00022679"/>
    </source>
</evidence>
<reference evidence="6" key="1">
    <citation type="submission" date="2019-06" db="EMBL/GenBank/DDBJ databases">
        <title>Draft genome sequence of the griseofulvin-producing fungus Xylaria cubensis strain G536.</title>
        <authorList>
            <person name="Mead M.E."/>
            <person name="Raja H.A."/>
            <person name="Steenwyk J.L."/>
            <person name="Knowles S.L."/>
            <person name="Oberlies N.H."/>
            <person name="Rokas A."/>
        </authorList>
    </citation>
    <scope>NUCLEOTIDE SEQUENCE [LARGE SCALE GENOMIC DNA]</scope>
    <source>
        <strain evidence="6">G536</strain>
    </source>
</reference>
<dbReference type="AlphaFoldDB" id="A0A553ID30"/>
<accession>A0A553ID30</accession>
<protein>
    <recommendedName>
        <fullName evidence="7">Methyltransferase domain-containing protein</fullName>
    </recommendedName>
</protein>
<dbReference type="InterPro" id="IPR051654">
    <property type="entry name" value="Meroterpenoid_MTases"/>
</dbReference>
<name>A0A553ID30_9PEZI</name>
<evidence type="ECO:0008006" key="7">
    <source>
        <dbReference type="Google" id="ProtNLM"/>
    </source>
</evidence>
<proteinExistence type="inferred from homology"/>
<dbReference type="STRING" id="2512241.A0A553ID30"/>
<dbReference type="PANTHER" id="PTHR35897">
    <property type="entry name" value="METHYLTRANSFERASE AUSD"/>
    <property type="match status" value="1"/>
</dbReference>